<reference evidence="2 3" key="1">
    <citation type="submission" date="2024-09" db="EMBL/GenBank/DDBJ databases">
        <authorList>
            <person name="Sun Q."/>
            <person name="Mori K."/>
        </authorList>
    </citation>
    <scope>NUCLEOTIDE SEQUENCE [LARGE SCALE GENOMIC DNA]</scope>
    <source>
        <strain evidence="2 3">NCAIM B.01794</strain>
    </source>
</reference>
<feature type="transmembrane region" description="Helical" evidence="1">
    <location>
        <begin position="82"/>
        <end position="103"/>
    </location>
</feature>
<accession>A0ABV6SL95</accession>
<keyword evidence="1" id="KW-0812">Transmembrane</keyword>
<proteinExistence type="predicted"/>
<gene>
    <name evidence="2" type="ORF">ACFFGX_12355</name>
</gene>
<feature type="transmembrane region" description="Helical" evidence="1">
    <location>
        <begin position="49"/>
        <end position="76"/>
    </location>
</feature>
<protein>
    <submittedName>
        <fullName evidence="2">Phage holin family protein</fullName>
    </submittedName>
</protein>
<dbReference type="Pfam" id="PF07332">
    <property type="entry name" value="Phage_holin_3_6"/>
    <property type="match status" value="1"/>
</dbReference>
<dbReference type="Proteomes" id="UP001589891">
    <property type="component" value="Unassembled WGS sequence"/>
</dbReference>
<keyword evidence="1" id="KW-1133">Transmembrane helix</keyword>
<evidence type="ECO:0000313" key="3">
    <source>
        <dbReference type="Proteomes" id="UP001589891"/>
    </source>
</evidence>
<evidence type="ECO:0000313" key="2">
    <source>
        <dbReference type="EMBL" id="MFC0710312.1"/>
    </source>
</evidence>
<sequence length="128" mass="14320">MDVPPSLPSGEDRKPSLKRFGDALLGLLQNHLELLGIELQEEKAYVFRLFLFASLSLLFGLMLLIGLSAAVVVAFWDEHRLTAIFALCLVYGLALLFCVARALKLAQRSEHPFQATLEELARNRELLP</sequence>
<dbReference type="RefSeq" id="WP_376946225.1">
    <property type="nucleotide sequence ID" value="NZ_CP171449.1"/>
</dbReference>
<keyword evidence="3" id="KW-1185">Reference proteome</keyword>
<dbReference type="InterPro" id="IPR009937">
    <property type="entry name" value="Phage_holin_3_6"/>
</dbReference>
<comment type="caution">
    <text evidence="2">The sequence shown here is derived from an EMBL/GenBank/DDBJ whole genome shotgun (WGS) entry which is preliminary data.</text>
</comment>
<keyword evidence="1" id="KW-0472">Membrane</keyword>
<organism evidence="2 3">
    <name type="scientific">Azorhizophilus paspali</name>
    <name type="common">Azotobacter paspali</name>
    <dbReference type="NCBI Taxonomy" id="69963"/>
    <lineage>
        <taxon>Bacteria</taxon>
        <taxon>Pseudomonadati</taxon>
        <taxon>Pseudomonadota</taxon>
        <taxon>Gammaproteobacteria</taxon>
        <taxon>Pseudomonadales</taxon>
        <taxon>Pseudomonadaceae</taxon>
        <taxon>Azorhizophilus</taxon>
    </lineage>
</organism>
<name>A0ABV6SL95_AZOPA</name>
<evidence type="ECO:0000256" key="1">
    <source>
        <dbReference type="SAM" id="Phobius"/>
    </source>
</evidence>
<dbReference type="EMBL" id="JBHLSS010000076">
    <property type="protein sequence ID" value="MFC0710312.1"/>
    <property type="molecule type" value="Genomic_DNA"/>
</dbReference>